<evidence type="ECO:0000313" key="1">
    <source>
        <dbReference type="EMBL" id="CAB4278521.1"/>
    </source>
</evidence>
<sequence>MASNFLMGDVNLSLSNNSHIETNEAEEDRMLWLEMQLLKSSLMIFYTAQEKKNVVLELFGLSITMYCGHKPCYSEMLPDIQELASQGMSIVYELGDASMKENLLVEDSEVFQEGVMVKVLVEGNSARIRSFAT</sequence>
<protein>
    <submittedName>
        <fullName evidence="1">Uncharacterized protein</fullName>
    </submittedName>
</protein>
<proteinExistence type="predicted"/>
<reference evidence="1 2" key="1">
    <citation type="submission" date="2020-05" db="EMBL/GenBank/DDBJ databases">
        <authorList>
            <person name="Campoy J."/>
            <person name="Schneeberger K."/>
            <person name="Spophaly S."/>
        </authorList>
    </citation>
    <scope>NUCLEOTIDE SEQUENCE [LARGE SCALE GENOMIC DNA]</scope>
    <source>
        <strain evidence="1">PruArmRojPasFocal</strain>
    </source>
</reference>
<evidence type="ECO:0000313" key="2">
    <source>
        <dbReference type="Proteomes" id="UP000507222"/>
    </source>
</evidence>
<dbReference type="AlphaFoldDB" id="A0A6J5UR04"/>
<dbReference type="Proteomes" id="UP000507222">
    <property type="component" value="Unassembled WGS sequence"/>
</dbReference>
<accession>A0A6J5UR04</accession>
<gene>
    <name evidence="1" type="ORF">CURHAP_LOCUS29609</name>
</gene>
<organism evidence="1 2">
    <name type="scientific">Prunus armeniaca</name>
    <name type="common">Apricot</name>
    <name type="synonym">Armeniaca vulgaris</name>
    <dbReference type="NCBI Taxonomy" id="36596"/>
    <lineage>
        <taxon>Eukaryota</taxon>
        <taxon>Viridiplantae</taxon>
        <taxon>Streptophyta</taxon>
        <taxon>Embryophyta</taxon>
        <taxon>Tracheophyta</taxon>
        <taxon>Spermatophyta</taxon>
        <taxon>Magnoliopsida</taxon>
        <taxon>eudicotyledons</taxon>
        <taxon>Gunneridae</taxon>
        <taxon>Pentapetalae</taxon>
        <taxon>rosids</taxon>
        <taxon>fabids</taxon>
        <taxon>Rosales</taxon>
        <taxon>Rosaceae</taxon>
        <taxon>Amygdaloideae</taxon>
        <taxon>Amygdaleae</taxon>
        <taxon>Prunus</taxon>
    </lineage>
</organism>
<dbReference type="EMBL" id="CAEKDK010000004">
    <property type="protein sequence ID" value="CAB4278521.1"/>
    <property type="molecule type" value="Genomic_DNA"/>
</dbReference>
<name>A0A6J5UR04_PRUAR</name>